<name>A0A382W6B8_9ZZZZ</name>
<sequence length="32" mass="3379">PVKGQLRQRHAADHRRAGFDAAPAAGAGRRAI</sequence>
<protein>
    <submittedName>
        <fullName evidence="2">Uncharacterized protein</fullName>
    </submittedName>
</protein>
<feature type="non-terminal residue" evidence="2">
    <location>
        <position position="1"/>
    </location>
</feature>
<feature type="non-terminal residue" evidence="2">
    <location>
        <position position="32"/>
    </location>
</feature>
<evidence type="ECO:0000313" key="2">
    <source>
        <dbReference type="EMBL" id="SVD54249.1"/>
    </source>
</evidence>
<feature type="region of interest" description="Disordered" evidence="1">
    <location>
        <begin position="1"/>
        <end position="32"/>
    </location>
</feature>
<evidence type="ECO:0000256" key="1">
    <source>
        <dbReference type="SAM" id="MobiDB-lite"/>
    </source>
</evidence>
<feature type="compositionally biased region" description="Low complexity" evidence="1">
    <location>
        <begin position="19"/>
        <end position="32"/>
    </location>
</feature>
<reference evidence="2" key="1">
    <citation type="submission" date="2018-05" db="EMBL/GenBank/DDBJ databases">
        <authorList>
            <person name="Lanie J.A."/>
            <person name="Ng W.-L."/>
            <person name="Kazmierczak K.M."/>
            <person name="Andrzejewski T.M."/>
            <person name="Davidsen T.M."/>
            <person name="Wayne K.J."/>
            <person name="Tettelin H."/>
            <person name="Glass J.I."/>
            <person name="Rusch D."/>
            <person name="Podicherti R."/>
            <person name="Tsui H.-C.T."/>
            <person name="Winkler M.E."/>
        </authorList>
    </citation>
    <scope>NUCLEOTIDE SEQUENCE</scope>
</reference>
<dbReference type="AlphaFoldDB" id="A0A382W6B8"/>
<accession>A0A382W6B8</accession>
<organism evidence="2">
    <name type="scientific">marine metagenome</name>
    <dbReference type="NCBI Taxonomy" id="408172"/>
    <lineage>
        <taxon>unclassified sequences</taxon>
        <taxon>metagenomes</taxon>
        <taxon>ecological metagenomes</taxon>
    </lineage>
</organism>
<proteinExistence type="predicted"/>
<gene>
    <name evidence="2" type="ORF">METZ01_LOCUS407103</name>
</gene>
<dbReference type="EMBL" id="UINC01157327">
    <property type="protein sequence ID" value="SVD54249.1"/>
    <property type="molecule type" value="Genomic_DNA"/>
</dbReference>